<keyword evidence="6" id="KW-1185">Reference proteome</keyword>
<organism evidence="5 6">
    <name type="scientific">Catenulispora yoronensis</name>
    <dbReference type="NCBI Taxonomy" id="450799"/>
    <lineage>
        <taxon>Bacteria</taxon>
        <taxon>Bacillati</taxon>
        <taxon>Actinomycetota</taxon>
        <taxon>Actinomycetes</taxon>
        <taxon>Catenulisporales</taxon>
        <taxon>Catenulisporaceae</taxon>
        <taxon>Catenulispora</taxon>
    </lineage>
</organism>
<gene>
    <name evidence="5" type="ORF">GCM10009839_75590</name>
</gene>
<dbReference type="PANTHER" id="PTHR43150:SF4">
    <property type="entry name" value="L-GLYCERALDEHYDE 3-PHOSPHATE REDUCTASE"/>
    <property type="match status" value="1"/>
</dbReference>
<evidence type="ECO:0000313" key="6">
    <source>
        <dbReference type="Proteomes" id="UP001500751"/>
    </source>
</evidence>
<comment type="similarity">
    <text evidence="1">Belongs to the shaker potassium channel beta subunit family.</text>
</comment>
<evidence type="ECO:0000256" key="2">
    <source>
        <dbReference type="ARBA" id="ARBA00022857"/>
    </source>
</evidence>
<dbReference type="RefSeq" id="WP_344670519.1">
    <property type="nucleotide sequence ID" value="NZ_BAAAQN010000062.1"/>
</dbReference>
<sequence length="333" mass="35975">MEFRHLGRSGLVISEIAYGNWITHGSQVEEDAALACVRAALDAGITTFDTADVYAGTRAEAVMGRALSGERREGLEIFTKVYWPTGPGRNDRGLSRKHVMESINASLKRLQTDYVDLYQAHRYDYSTPLEETMTAFADIVRAGKALYIGVSEWKASEIRAAKALADELRVPLISSQPQYSMLWRVIEAEVVPTSEELGLGQIVWSPIAQGILTGKYLPGAPLPAGSRATDEASGAAMIGGFVANHDLLTAVQQLKPVAESVDLTMAQLAVAWVLQNPNVSAAIIGASRPEQVTENVKAAGVKLPAEVLKQIDEILAAHIERDPAKTVSPARRS</sequence>
<dbReference type="CDD" id="cd19074">
    <property type="entry name" value="Aldo_ket_red_shaker-like"/>
    <property type="match status" value="1"/>
</dbReference>
<comment type="caution">
    <text evidence="5">The sequence shown here is derived from an EMBL/GenBank/DDBJ whole genome shotgun (WGS) entry which is preliminary data.</text>
</comment>
<dbReference type="Pfam" id="PF00248">
    <property type="entry name" value="Aldo_ket_red"/>
    <property type="match status" value="1"/>
</dbReference>
<evidence type="ECO:0000313" key="5">
    <source>
        <dbReference type="EMBL" id="GAA2055686.1"/>
    </source>
</evidence>
<evidence type="ECO:0000256" key="3">
    <source>
        <dbReference type="ARBA" id="ARBA00023002"/>
    </source>
</evidence>
<dbReference type="Gene3D" id="3.20.20.100">
    <property type="entry name" value="NADP-dependent oxidoreductase domain"/>
    <property type="match status" value="1"/>
</dbReference>
<dbReference type="InterPro" id="IPR005399">
    <property type="entry name" value="K_chnl_volt-dep_bsu_KCNAB-rel"/>
</dbReference>
<feature type="domain" description="NADP-dependent oxidoreductase" evidence="4">
    <location>
        <begin position="15"/>
        <end position="315"/>
    </location>
</feature>
<dbReference type="InterPro" id="IPR036812">
    <property type="entry name" value="NAD(P)_OxRdtase_dom_sf"/>
</dbReference>
<dbReference type="SUPFAM" id="SSF51430">
    <property type="entry name" value="NAD(P)-linked oxidoreductase"/>
    <property type="match status" value="1"/>
</dbReference>
<keyword evidence="2" id="KW-0521">NADP</keyword>
<dbReference type="PANTHER" id="PTHR43150">
    <property type="entry name" value="HYPERKINETIC, ISOFORM M"/>
    <property type="match status" value="1"/>
</dbReference>
<dbReference type="EMBL" id="BAAAQN010000062">
    <property type="protein sequence ID" value="GAA2055686.1"/>
    <property type="molecule type" value="Genomic_DNA"/>
</dbReference>
<dbReference type="Proteomes" id="UP001500751">
    <property type="component" value="Unassembled WGS sequence"/>
</dbReference>
<keyword evidence="3" id="KW-0560">Oxidoreductase</keyword>
<protein>
    <submittedName>
        <fullName evidence="5">Aldo/keto reductase family protein</fullName>
    </submittedName>
</protein>
<evidence type="ECO:0000259" key="4">
    <source>
        <dbReference type="Pfam" id="PF00248"/>
    </source>
</evidence>
<dbReference type="PRINTS" id="PR01577">
    <property type="entry name" value="KCNABCHANNEL"/>
</dbReference>
<dbReference type="InterPro" id="IPR023210">
    <property type="entry name" value="NADP_OxRdtase_dom"/>
</dbReference>
<reference evidence="5 6" key="1">
    <citation type="journal article" date="2019" name="Int. J. Syst. Evol. Microbiol.">
        <title>The Global Catalogue of Microorganisms (GCM) 10K type strain sequencing project: providing services to taxonomists for standard genome sequencing and annotation.</title>
        <authorList>
            <consortium name="The Broad Institute Genomics Platform"/>
            <consortium name="The Broad Institute Genome Sequencing Center for Infectious Disease"/>
            <person name="Wu L."/>
            <person name="Ma J."/>
        </authorList>
    </citation>
    <scope>NUCLEOTIDE SEQUENCE [LARGE SCALE GENOMIC DNA]</scope>
    <source>
        <strain evidence="5 6">JCM 16014</strain>
    </source>
</reference>
<evidence type="ECO:0000256" key="1">
    <source>
        <dbReference type="ARBA" id="ARBA00006515"/>
    </source>
</evidence>
<proteinExistence type="inferred from homology"/>
<accession>A0ABN2V9P7</accession>
<name>A0ABN2V9P7_9ACTN</name>